<protein>
    <submittedName>
        <fullName evidence="2">Uncharacterized protein</fullName>
    </submittedName>
</protein>
<dbReference type="EMBL" id="ML995481">
    <property type="protein sequence ID" value="KAF2143694.1"/>
    <property type="molecule type" value="Genomic_DNA"/>
</dbReference>
<gene>
    <name evidence="2" type="ORF">K452DRAFT_161069</name>
</gene>
<reference evidence="2" key="1">
    <citation type="journal article" date="2020" name="Stud. Mycol.">
        <title>101 Dothideomycetes genomes: a test case for predicting lifestyles and emergence of pathogens.</title>
        <authorList>
            <person name="Haridas S."/>
            <person name="Albert R."/>
            <person name="Binder M."/>
            <person name="Bloem J."/>
            <person name="Labutti K."/>
            <person name="Salamov A."/>
            <person name="Andreopoulos B."/>
            <person name="Baker S."/>
            <person name="Barry K."/>
            <person name="Bills G."/>
            <person name="Bluhm B."/>
            <person name="Cannon C."/>
            <person name="Castanera R."/>
            <person name="Culley D."/>
            <person name="Daum C."/>
            <person name="Ezra D."/>
            <person name="Gonzalez J."/>
            <person name="Henrissat B."/>
            <person name="Kuo A."/>
            <person name="Liang C."/>
            <person name="Lipzen A."/>
            <person name="Lutzoni F."/>
            <person name="Magnuson J."/>
            <person name="Mondo S."/>
            <person name="Nolan M."/>
            <person name="Ohm R."/>
            <person name="Pangilinan J."/>
            <person name="Park H.-J."/>
            <person name="Ramirez L."/>
            <person name="Alfaro M."/>
            <person name="Sun H."/>
            <person name="Tritt A."/>
            <person name="Yoshinaga Y."/>
            <person name="Zwiers L.-H."/>
            <person name="Turgeon B."/>
            <person name="Goodwin S."/>
            <person name="Spatafora J."/>
            <person name="Crous P."/>
            <person name="Grigoriev I."/>
        </authorList>
    </citation>
    <scope>NUCLEOTIDE SEQUENCE</scope>
    <source>
        <strain evidence="2">CBS 121167</strain>
    </source>
</reference>
<dbReference type="GeneID" id="54293162"/>
<dbReference type="RefSeq" id="XP_033399406.1">
    <property type="nucleotide sequence ID" value="XM_033535666.1"/>
</dbReference>
<sequence>MPTTTTTTTTTASHTYIRMDACMHVRTNIHTHARTYPIHTPTRQQQQQSQRPISYHAIPYPTLAQPCERIFSSSSSPSHNTRPSPPNLFFLFLTICRYPYTYTYLYIISFFIPSIISTFLPPCLNKHWPIAL</sequence>
<evidence type="ECO:0000313" key="2">
    <source>
        <dbReference type="EMBL" id="KAF2143694.1"/>
    </source>
</evidence>
<dbReference type="Proteomes" id="UP000799438">
    <property type="component" value="Unassembled WGS sequence"/>
</dbReference>
<proteinExistence type="predicted"/>
<feature type="transmembrane region" description="Helical" evidence="1">
    <location>
        <begin position="104"/>
        <end position="124"/>
    </location>
</feature>
<keyword evidence="1" id="KW-0812">Transmembrane</keyword>
<dbReference type="AlphaFoldDB" id="A0A6A6BK85"/>
<keyword evidence="1" id="KW-1133">Transmembrane helix</keyword>
<organism evidence="2 3">
    <name type="scientific">Aplosporella prunicola CBS 121167</name>
    <dbReference type="NCBI Taxonomy" id="1176127"/>
    <lineage>
        <taxon>Eukaryota</taxon>
        <taxon>Fungi</taxon>
        <taxon>Dikarya</taxon>
        <taxon>Ascomycota</taxon>
        <taxon>Pezizomycotina</taxon>
        <taxon>Dothideomycetes</taxon>
        <taxon>Dothideomycetes incertae sedis</taxon>
        <taxon>Botryosphaeriales</taxon>
        <taxon>Aplosporellaceae</taxon>
        <taxon>Aplosporella</taxon>
    </lineage>
</organism>
<evidence type="ECO:0000313" key="3">
    <source>
        <dbReference type="Proteomes" id="UP000799438"/>
    </source>
</evidence>
<name>A0A6A6BK85_9PEZI</name>
<keyword evidence="3" id="KW-1185">Reference proteome</keyword>
<accession>A0A6A6BK85</accession>
<evidence type="ECO:0000256" key="1">
    <source>
        <dbReference type="SAM" id="Phobius"/>
    </source>
</evidence>
<keyword evidence="1" id="KW-0472">Membrane</keyword>